<comment type="caution">
    <text evidence="1">The sequence shown here is derived from an EMBL/GenBank/DDBJ whole genome shotgun (WGS) entry which is preliminary data.</text>
</comment>
<protein>
    <submittedName>
        <fullName evidence="1">Unnamed protein product</fullName>
    </submittedName>
</protein>
<dbReference type="EMBL" id="BSXW01000146">
    <property type="protein sequence ID" value="GMF13157.1"/>
    <property type="molecule type" value="Genomic_DNA"/>
</dbReference>
<evidence type="ECO:0000313" key="1">
    <source>
        <dbReference type="EMBL" id="GMF13157.1"/>
    </source>
</evidence>
<proteinExistence type="predicted"/>
<gene>
    <name evidence="1" type="ORF">Plil01_000366300</name>
</gene>
<dbReference type="AlphaFoldDB" id="A0A9W6WHI8"/>
<reference evidence="1" key="1">
    <citation type="submission" date="2023-04" db="EMBL/GenBank/DDBJ databases">
        <title>Phytophthora lilii NBRC 32176.</title>
        <authorList>
            <person name="Ichikawa N."/>
            <person name="Sato H."/>
            <person name="Tonouchi N."/>
        </authorList>
    </citation>
    <scope>NUCLEOTIDE SEQUENCE</scope>
    <source>
        <strain evidence="1">NBRC 32176</strain>
    </source>
</reference>
<organism evidence="1 2">
    <name type="scientific">Phytophthora lilii</name>
    <dbReference type="NCBI Taxonomy" id="2077276"/>
    <lineage>
        <taxon>Eukaryota</taxon>
        <taxon>Sar</taxon>
        <taxon>Stramenopiles</taxon>
        <taxon>Oomycota</taxon>
        <taxon>Peronosporomycetes</taxon>
        <taxon>Peronosporales</taxon>
        <taxon>Peronosporaceae</taxon>
        <taxon>Phytophthora</taxon>
    </lineage>
</organism>
<accession>A0A9W6WHI8</accession>
<evidence type="ECO:0000313" key="2">
    <source>
        <dbReference type="Proteomes" id="UP001165083"/>
    </source>
</evidence>
<name>A0A9W6WHI8_9STRA</name>
<keyword evidence="2" id="KW-1185">Reference proteome</keyword>
<sequence length="75" mass="7624">MATLTGMCSSLVAGSAAVGHPTYAAAAGYQRESSRSVPEAGEQTPCGQPQQGELSLWSVFTDGKCSLQTQGVCTA</sequence>
<dbReference type="Proteomes" id="UP001165083">
    <property type="component" value="Unassembled WGS sequence"/>
</dbReference>